<protein>
    <recommendedName>
        <fullName evidence="4">Xaa-Pro aminopeptidase</fullName>
        <ecNumber evidence="4">3.4.11.9</ecNumber>
    </recommendedName>
</protein>
<evidence type="ECO:0000256" key="3">
    <source>
        <dbReference type="ARBA" id="ARBA00008766"/>
    </source>
</evidence>
<dbReference type="PANTHER" id="PTHR43226:SF4">
    <property type="entry name" value="XAA-PRO AMINOPEPTIDASE 3"/>
    <property type="match status" value="1"/>
</dbReference>
<gene>
    <name evidence="9" type="ORF">HMP0721_0795</name>
</gene>
<keyword evidence="10" id="KW-1185">Reference proteome</keyword>
<evidence type="ECO:0000256" key="7">
    <source>
        <dbReference type="ARBA" id="ARBA00023211"/>
    </source>
</evidence>
<dbReference type="SUPFAM" id="SSF55920">
    <property type="entry name" value="Creatinase/aminopeptidase"/>
    <property type="match status" value="1"/>
</dbReference>
<dbReference type="SMART" id="SM01011">
    <property type="entry name" value="AMP_N"/>
    <property type="match status" value="1"/>
</dbReference>
<dbReference type="Gene3D" id="3.40.350.10">
    <property type="entry name" value="Creatinase/prolidase N-terminal domain"/>
    <property type="match status" value="1"/>
</dbReference>
<dbReference type="GO" id="GO:0070006">
    <property type="term" value="F:metalloaminopeptidase activity"/>
    <property type="evidence" value="ECO:0007669"/>
    <property type="project" value="InterPro"/>
</dbReference>
<reference evidence="9 10" key="1">
    <citation type="submission" date="2010-12" db="EMBL/GenBank/DDBJ databases">
        <authorList>
            <person name="Muzny D."/>
            <person name="Qin X."/>
            <person name="Deng J."/>
            <person name="Jiang H."/>
            <person name="Liu Y."/>
            <person name="Qu J."/>
            <person name="Song X.-Z."/>
            <person name="Zhang L."/>
            <person name="Thornton R."/>
            <person name="Coyle M."/>
            <person name="Francisco L."/>
            <person name="Jackson L."/>
            <person name="Javaid M."/>
            <person name="Korchina V."/>
            <person name="Kovar C."/>
            <person name="Mata R."/>
            <person name="Mathew T."/>
            <person name="Ngo R."/>
            <person name="Nguyen L."/>
            <person name="Nguyen N."/>
            <person name="Okwuonu G."/>
            <person name="Ongeri F."/>
            <person name="Pham C."/>
            <person name="Simmons D."/>
            <person name="Wilczek-Boney K."/>
            <person name="Hale W."/>
            <person name="Jakkamsetti A."/>
            <person name="Pham P."/>
            <person name="Ruth R."/>
            <person name="San Lucas F."/>
            <person name="Warren J."/>
            <person name="Zhang J."/>
            <person name="Zhao Z."/>
            <person name="Zhou C."/>
            <person name="Zhu D."/>
            <person name="Lee S."/>
            <person name="Bess C."/>
            <person name="Blankenburg K."/>
            <person name="Forbes L."/>
            <person name="Fu Q."/>
            <person name="Gubbala S."/>
            <person name="Hirani K."/>
            <person name="Jayaseelan J.C."/>
            <person name="Lara F."/>
            <person name="Munidasa M."/>
            <person name="Palculict T."/>
            <person name="Patil S."/>
            <person name="Pu L.-L."/>
            <person name="Saada N."/>
            <person name="Tang L."/>
            <person name="Weissenberger G."/>
            <person name="Zhu Y."/>
            <person name="Hemphill L."/>
            <person name="Shang Y."/>
            <person name="Youmans B."/>
            <person name="Ayvaz T."/>
            <person name="Ross M."/>
            <person name="Santibanez J."/>
            <person name="Aqrawi P."/>
            <person name="Gross S."/>
            <person name="Joshi V."/>
            <person name="Fowler G."/>
            <person name="Nazareth L."/>
            <person name="Reid J."/>
            <person name="Worley K."/>
            <person name="Petrosino J."/>
            <person name="Highlander S."/>
            <person name="Gibbs R."/>
        </authorList>
    </citation>
    <scope>NUCLEOTIDE SEQUENCE [LARGE SCALE GENOMIC DNA]</scope>
    <source>
        <strain evidence="9 10">ATCC 23263</strain>
    </source>
</reference>
<keyword evidence="6 9" id="KW-0378">Hydrolase</keyword>
<evidence type="ECO:0000256" key="6">
    <source>
        <dbReference type="ARBA" id="ARBA00022801"/>
    </source>
</evidence>
<dbReference type="Gene3D" id="3.90.230.10">
    <property type="entry name" value="Creatinase/methionine aminopeptidase superfamily"/>
    <property type="match status" value="1"/>
</dbReference>
<evidence type="ECO:0000313" key="10">
    <source>
        <dbReference type="Proteomes" id="UP000004754"/>
    </source>
</evidence>
<dbReference type="Proteomes" id="UP000004754">
    <property type="component" value="Unassembled WGS sequence"/>
</dbReference>
<organism evidence="9 10">
    <name type="scientific">Pseudoramibacter alactolyticus ATCC 23263</name>
    <dbReference type="NCBI Taxonomy" id="887929"/>
    <lineage>
        <taxon>Bacteria</taxon>
        <taxon>Bacillati</taxon>
        <taxon>Bacillota</taxon>
        <taxon>Clostridia</taxon>
        <taxon>Eubacteriales</taxon>
        <taxon>Eubacteriaceae</taxon>
        <taxon>Pseudoramibacter</taxon>
    </lineage>
</organism>
<dbReference type="STRING" id="887929.HMP0721_0795"/>
<keyword evidence="9" id="KW-0645">Protease</keyword>
<dbReference type="Pfam" id="PF00557">
    <property type="entry name" value="Peptidase_M24"/>
    <property type="match status" value="1"/>
</dbReference>
<dbReference type="eggNOG" id="COG0006">
    <property type="taxonomic scope" value="Bacteria"/>
</dbReference>
<dbReference type="EC" id="3.4.11.9" evidence="4"/>
<dbReference type="Pfam" id="PF05195">
    <property type="entry name" value="AMP_N"/>
    <property type="match status" value="1"/>
</dbReference>
<keyword evidence="9" id="KW-0031">Aminopeptidase</keyword>
<evidence type="ECO:0000313" key="9">
    <source>
        <dbReference type="EMBL" id="EFV02029.1"/>
    </source>
</evidence>
<comment type="similarity">
    <text evidence="3">Belongs to the peptidase M24B family.</text>
</comment>
<sequence length="407" mass="46705">MTIEEEKTCLRAKDYYKQRRKKLAGMLPEKAAAIVYAGREVTKSLDENYPFYVNNNYFYFTGLTEPEGIFVMAKGDGTIHSHLFIRKSDPDKEKWFGRYLTAAEAKQISDIDAIDYLENFDEWFLTEIKEKTLYLDDTLPAHQTLDIEGCSFMSLMPMLSELRLIKDDYEVAMLRRAIDVTDEGIHAILKQMQPGQYEYQMEGLFEYTVYDHGSEEVSFETIAASGENGPILHYMTNRNILKDYTMVLFDLGARYRGYCADISRTFPVNGRYTKNQKKLYNAVLKAQKEIITYYHVGAEMKEVQRVSRELLWQYGSETGLFAKDATIDDYYYHGIGHSLGLDTHDLCENRALKLEPGMVITCEPGLYIADRGMGIRIEDDVLITDDGPVVLSQQIIKEADAIEAAMV</sequence>
<dbReference type="GO" id="GO:0006508">
    <property type="term" value="P:proteolysis"/>
    <property type="evidence" value="ECO:0007669"/>
    <property type="project" value="TreeGrafter"/>
</dbReference>
<dbReference type="InterPro" id="IPR000994">
    <property type="entry name" value="Pept_M24"/>
</dbReference>
<keyword evidence="7" id="KW-0464">Manganese</keyword>
<keyword evidence="5" id="KW-0479">Metal-binding</keyword>
<dbReference type="HOGENOM" id="CLU_017266_1_0_9"/>
<dbReference type="InterPro" id="IPR029149">
    <property type="entry name" value="Creatin/AminoP/Spt16_N"/>
</dbReference>
<evidence type="ECO:0000256" key="2">
    <source>
        <dbReference type="ARBA" id="ARBA00001936"/>
    </source>
</evidence>
<dbReference type="AlphaFoldDB" id="E6MFN4"/>
<evidence type="ECO:0000256" key="5">
    <source>
        <dbReference type="ARBA" id="ARBA00022723"/>
    </source>
</evidence>
<name>E6MFN4_9FIRM</name>
<evidence type="ECO:0000256" key="4">
    <source>
        <dbReference type="ARBA" id="ARBA00012574"/>
    </source>
</evidence>
<evidence type="ECO:0000256" key="1">
    <source>
        <dbReference type="ARBA" id="ARBA00001424"/>
    </source>
</evidence>
<comment type="cofactor">
    <cofactor evidence="2">
        <name>Mn(2+)</name>
        <dbReference type="ChEBI" id="CHEBI:29035"/>
    </cofactor>
</comment>
<dbReference type="PANTHER" id="PTHR43226">
    <property type="entry name" value="XAA-PRO AMINOPEPTIDASE 3"/>
    <property type="match status" value="1"/>
</dbReference>
<dbReference type="OrthoDB" id="9806388at2"/>
<dbReference type="InterPro" id="IPR052433">
    <property type="entry name" value="X-Pro_dipept-like"/>
</dbReference>
<comment type="catalytic activity">
    <reaction evidence="1">
        <text>Release of any N-terminal amino acid, including proline, that is linked to proline, even from a dipeptide or tripeptide.</text>
        <dbReference type="EC" id="3.4.11.9"/>
    </reaction>
</comment>
<accession>E6MFN4</accession>
<comment type="caution">
    <text evidence="9">The sequence shown here is derived from an EMBL/GenBank/DDBJ whole genome shotgun (WGS) entry which is preliminary data.</text>
</comment>
<proteinExistence type="inferred from homology"/>
<evidence type="ECO:0000259" key="8">
    <source>
        <dbReference type="SMART" id="SM01011"/>
    </source>
</evidence>
<dbReference type="GO" id="GO:0005829">
    <property type="term" value="C:cytosol"/>
    <property type="evidence" value="ECO:0007669"/>
    <property type="project" value="TreeGrafter"/>
</dbReference>
<dbReference type="GO" id="GO:0030145">
    <property type="term" value="F:manganese ion binding"/>
    <property type="evidence" value="ECO:0007669"/>
    <property type="project" value="InterPro"/>
</dbReference>
<dbReference type="EMBL" id="AEQN01000014">
    <property type="protein sequence ID" value="EFV02029.1"/>
    <property type="molecule type" value="Genomic_DNA"/>
</dbReference>
<feature type="domain" description="Aminopeptidase P N-terminal" evidence="8">
    <location>
        <begin position="11"/>
        <end position="143"/>
    </location>
</feature>
<dbReference type="InterPro" id="IPR036005">
    <property type="entry name" value="Creatinase/aminopeptidase-like"/>
</dbReference>
<dbReference type="SUPFAM" id="SSF53092">
    <property type="entry name" value="Creatinase/prolidase N-terminal domain"/>
    <property type="match status" value="1"/>
</dbReference>
<dbReference type="InterPro" id="IPR007865">
    <property type="entry name" value="Aminopep_P_N"/>
</dbReference>